<dbReference type="SUPFAM" id="SSF52540">
    <property type="entry name" value="P-loop containing nucleoside triphosphate hydrolases"/>
    <property type="match status" value="1"/>
</dbReference>
<evidence type="ECO:0000313" key="2">
    <source>
        <dbReference type="Proteomes" id="UP000199648"/>
    </source>
</evidence>
<dbReference type="GO" id="GO:0016740">
    <property type="term" value="F:transferase activity"/>
    <property type="evidence" value="ECO:0007669"/>
    <property type="project" value="UniProtKB-KW"/>
</dbReference>
<dbReference type="EMBL" id="FMWD01000014">
    <property type="protein sequence ID" value="SCZ67306.1"/>
    <property type="molecule type" value="Genomic_DNA"/>
</dbReference>
<dbReference type="InterPro" id="IPR027417">
    <property type="entry name" value="P-loop_NTPase"/>
</dbReference>
<dbReference type="OrthoDB" id="7062607at2"/>
<dbReference type="Pfam" id="PF13469">
    <property type="entry name" value="Sulfotransfer_3"/>
    <property type="match status" value="1"/>
</dbReference>
<organism evidence="1 2">
    <name type="scientific">Thiohalomonas denitrificans</name>
    <dbReference type="NCBI Taxonomy" id="415747"/>
    <lineage>
        <taxon>Bacteria</taxon>
        <taxon>Pseudomonadati</taxon>
        <taxon>Pseudomonadota</taxon>
        <taxon>Gammaproteobacteria</taxon>
        <taxon>Thiohalomonadales</taxon>
        <taxon>Thiohalomonadaceae</taxon>
        <taxon>Thiohalomonas</taxon>
    </lineage>
</organism>
<evidence type="ECO:0000313" key="1">
    <source>
        <dbReference type="EMBL" id="SCZ67306.1"/>
    </source>
</evidence>
<dbReference type="RefSeq" id="WP_092999029.1">
    <property type="nucleotide sequence ID" value="NZ_FMWD01000014.1"/>
</dbReference>
<reference evidence="1 2" key="1">
    <citation type="submission" date="2016-10" db="EMBL/GenBank/DDBJ databases">
        <authorList>
            <person name="de Groot N.N."/>
        </authorList>
    </citation>
    <scope>NUCLEOTIDE SEQUENCE [LARGE SCALE GENOMIC DNA]</scope>
    <source>
        <strain evidence="1 2">HLD2</strain>
    </source>
</reference>
<keyword evidence="1" id="KW-0808">Transferase</keyword>
<sequence length="273" mass="31520">MNKRTILYILAYGRSGSTLLDWLLGSHPSIVSSGEIGRLPVALYDRTTRPRYCGCGEYIDECEVWKEFFSYEEKIYEYKAMTFEKWNSLLLRKIFSHKEGSDVLVDSTGNLKRLKQLVNSPLSSEYNIKVLFLVRDSRAVIYSASVRGYNRGASKPSVIRASISWYIRNKAFERYVRFNKMNMPVKKLTYSELVSSPIEVLQSLHEFIGVEPMSLETDWCKKEHHTFSGNFKLRESPSCDIRSDMAWVDGLSKKQMCVAELITGRLSRKLMAK</sequence>
<proteinExistence type="predicted"/>
<dbReference type="Proteomes" id="UP000199648">
    <property type="component" value="Unassembled WGS sequence"/>
</dbReference>
<keyword evidence="2" id="KW-1185">Reference proteome</keyword>
<accession>A0A1G5R010</accession>
<name>A0A1G5R010_9GAMM</name>
<dbReference type="AlphaFoldDB" id="A0A1G5R010"/>
<protein>
    <submittedName>
        <fullName evidence="1">Sulfotransferase family protein</fullName>
    </submittedName>
</protein>
<dbReference type="STRING" id="415747.SAMN03097708_03122"/>
<dbReference type="Gene3D" id="3.40.50.300">
    <property type="entry name" value="P-loop containing nucleotide triphosphate hydrolases"/>
    <property type="match status" value="1"/>
</dbReference>
<gene>
    <name evidence="1" type="ORF">SAMN03097708_03122</name>
</gene>